<evidence type="ECO:0000256" key="1">
    <source>
        <dbReference type="SAM" id="Phobius"/>
    </source>
</evidence>
<comment type="caution">
    <text evidence="2">The sequence shown here is derived from an EMBL/GenBank/DDBJ whole genome shotgun (WGS) entry which is preliminary data.</text>
</comment>
<dbReference type="EMBL" id="CAJOBB010016937">
    <property type="protein sequence ID" value="CAF4333862.1"/>
    <property type="molecule type" value="Genomic_DNA"/>
</dbReference>
<feature type="transmembrane region" description="Helical" evidence="1">
    <location>
        <begin position="12"/>
        <end position="33"/>
    </location>
</feature>
<keyword evidence="1" id="KW-0812">Transmembrane</keyword>
<dbReference type="AlphaFoldDB" id="A0A820JVV5"/>
<proteinExistence type="predicted"/>
<sequence length="89" mass="9830">MYVHSFMSNYVGQLGFIIVAVLLFYLFGLILVIGAQINAYFFDHIQPFSVGLGTLLSRNLDNENAVLIDGNLQPKDNTSTLIEGLNPLP</sequence>
<evidence type="ECO:0000313" key="3">
    <source>
        <dbReference type="Proteomes" id="UP000663868"/>
    </source>
</evidence>
<keyword evidence="1" id="KW-1133">Transmembrane helix</keyword>
<keyword evidence="1" id="KW-0472">Membrane</keyword>
<accession>A0A820JVV5</accession>
<name>A0A820JVV5_9BILA</name>
<reference evidence="2" key="1">
    <citation type="submission" date="2021-02" db="EMBL/GenBank/DDBJ databases">
        <authorList>
            <person name="Nowell W R."/>
        </authorList>
    </citation>
    <scope>NUCLEOTIDE SEQUENCE</scope>
</reference>
<gene>
    <name evidence="2" type="ORF">KXQ929_LOCUS47326</name>
</gene>
<dbReference type="Proteomes" id="UP000663868">
    <property type="component" value="Unassembled WGS sequence"/>
</dbReference>
<evidence type="ECO:0000313" key="2">
    <source>
        <dbReference type="EMBL" id="CAF4333862.1"/>
    </source>
</evidence>
<organism evidence="2 3">
    <name type="scientific">Adineta steineri</name>
    <dbReference type="NCBI Taxonomy" id="433720"/>
    <lineage>
        <taxon>Eukaryota</taxon>
        <taxon>Metazoa</taxon>
        <taxon>Spiralia</taxon>
        <taxon>Gnathifera</taxon>
        <taxon>Rotifera</taxon>
        <taxon>Eurotatoria</taxon>
        <taxon>Bdelloidea</taxon>
        <taxon>Adinetida</taxon>
        <taxon>Adinetidae</taxon>
        <taxon>Adineta</taxon>
    </lineage>
</organism>
<protein>
    <submittedName>
        <fullName evidence="2">Uncharacterized protein</fullName>
    </submittedName>
</protein>